<reference evidence="9 10" key="1">
    <citation type="submission" date="2017-02" db="EMBL/GenBank/DDBJ databases">
        <authorList>
            <person name="Peterson S.W."/>
        </authorList>
    </citation>
    <scope>NUCLEOTIDE SEQUENCE [LARGE SCALE GENOMIC DNA]</scope>
    <source>
        <strain evidence="9 10">B Mb 05.01</strain>
    </source>
</reference>
<evidence type="ECO:0000256" key="5">
    <source>
        <dbReference type="ARBA" id="ARBA00024042"/>
    </source>
</evidence>
<dbReference type="InterPro" id="IPR013785">
    <property type="entry name" value="Aldolase_TIM"/>
</dbReference>
<feature type="binding site" evidence="7">
    <location>
        <position position="306"/>
    </location>
    <ligand>
        <name>FMN</name>
        <dbReference type="ChEBI" id="CHEBI:58210"/>
    </ligand>
</feature>
<dbReference type="GO" id="GO:0004460">
    <property type="term" value="F:L-lactate dehydrogenase (cytochrome) activity"/>
    <property type="evidence" value="ECO:0007669"/>
    <property type="project" value="UniProtKB-EC"/>
</dbReference>
<dbReference type="CDD" id="cd02809">
    <property type="entry name" value="alpha_hydroxyacid_oxid_FMN"/>
    <property type="match status" value="1"/>
</dbReference>
<dbReference type="PROSITE" id="PS00557">
    <property type="entry name" value="FMN_HYDROXY_ACID_DH_1"/>
    <property type="match status" value="1"/>
</dbReference>
<dbReference type="EMBL" id="FUKO01000019">
    <property type="protein sequence ID" value="SJN28651.1"/>
    <property type="molecule type" value="Genomic_DNA"/>
</dbReference>
<dbReference type="SUPFAM" id="SSF51395">
    <property type="entry name" value="FMN-linked oxidoreductases"/>
    <property type="match status" value="1"/>
</dbReference>
<dbReference type="Pfam" id="PF01070">
    <property type="entry name" value="FMN_dh"/>
    <property type="match status" value="1"/>
</dbReference>
<keyword evidence="4 9" id="KW-0560">Oxidoreductase</keyword>
<dbReference type="Gene3D" id="3.20.20.70">
    <property type="entry name" value="Aldolase class I"/>
    <property type="match status" value="1"/>
</dbReference>
<feature type="active site" description="Proton acceptor" evidence="6">
    <location>
        <position position="308"/>
    </location>
</feature>
<feature type="binding site" evidence="7">
    <location>
        <begin position="115"/>
        <end position="117"/>
    </location>
    <ligand>
        <name>FMN</name>
        <dbReference type="ChEBI" id="CHEBI:58210"/>
    </ligand>
</feature>
<dbReference type="EC" id="1.1.2.3" evidence="9"/>
<organism evidence="9 10">
    <name type="scientific">Microbacterium esteraromaticum</name>
    <dbReference type="NCBI Taxonomy" id="57043"/>
    <lineage>
        <taxon>Bacteria</taxon>
        <taxon>Bacillati</taxon>
        <taxon>Actinomycetota</taxon>
        <taxon>Actinomycetes</taxon>
        <taxon>Micrococcales</taxon>
        <taxon>Microbacteriaceae</taxon>
        <taxon>Microbacterium</taxon>
    </lineage>
</organism>
<feature type="binding site" evidence="7">
    <location>
        <position position="284"/>
    </location>
    <ligand>
        <name>FMN</name>
        <dbReference type="ChEBI" id="CHEBI:58210"/>
    </ligand>
</feature>
<dbReference type="AlphaFoldDB" id="A0A1R4J951"/>
<dbReference type="Proteomes" id="UP000196320">
    <property type="component" value="Unassembled WGS sequence"/>
</dbReference>
<evidence type="ECO:0000256" key="4">
    <source>
        <dbReference type="ARBA" id="ARBA00023002"/>
    </source>
</evidence>
<accession>A0A1R4J951</accession>
<dbReference type="InterPro" id="IPR000262">
    <property type="entry name" value="FMN-dep_DH"/>
</dbReference>
<feature type="binding site" evidence="7">
    <location>
        <position position="194"/>
    </location>
    <ligand>
        <name>FMN</name>
        <dbReference type="ChEBI" id="CHEBI:58210"/>
    </ligand>
</feature>
<name>A0A1R4J951_9MICO</name>
<feature type="binding site" evidence="7">
    <location>
        <position position="308"/>
    </location>
    <ligand>
        <name>glyoxylate</name>
        <dbReference type="ChEBI" id="CHEBI:36655"/>
    </ligand>
</feature>
<dbReference type="GO" id="GO:0010181">
    <property type="term" value="F:FMN binding"/>
    <property type="evidence" value="ECO:0007669"/>
    <property type="project" value="InterPro"/>
</dbReference>
<feature type="domain" description="FMN hydroxy acid dehydrogenase" evidence="8">
    <location>
        <begin position="36"/>
        <end position="410"/>
    </location>
</feature>
<sequence length="410" mass="44897">MVNEPSRPRIARRVPTWGAVAPLLGFRRPIWNGVDRRLTQALSVKDLARIARRTTPRSVFDYVHGAAEEELSIARARRAFAQVEFEPRVLHDVADVDTSTMILGSPASLPLIMAPTGFTRMMQHEGEIAVARAAERAGVPYTLSTMGTTSPGELKAAVPGGTNWFQLYLWKDREGTQRLIDQVRHAGYDTLMLTVDTPVAGNRLRDARNGLTIPPTLNLRTMWDMAWHPSWCFNVLTTDPIEFASLRSFDGTVAELVAKMFDPSLKIDDLAWLREQWSGKLVVKGIQSVTDAQRVVDAGADALVVSNHGGRQLDRAPTPLRLLPEVASAVGDRAEIYLDTGVLSGADVLAAVGLGADACMVGRAYLYGLMAGGERGVDRMLQIMRDEAVRTMQLSGVSTVRELRGRVSLG</sequence>
<feature type="binding site" evidence="7">
    <location>
        <position position="62"/>
    </location>
    <ligand>
        <name>glyoxylate</name>
        <dbReference type="ChEBI" id="CHEBI:36655"/>
    </ligand>
</feature>
<comment type="similarity">
    <text evidence="5">Belongs to the FMN-dependent alpha-hydroxy acid dehydrogenase family.</text>
</comment>
<feature type="binding site" evidence="7">
    <location>
        <begin position="362"/>
        <end position="363"/>
    </location>
    <ligand>
        <name>FMN</name>
        <dbReference type="ChEBI" id="CHEBI:58210"/>
    </ligand>
</feature>
<keyword evidence="2 7" id="KW-0285">Flavoprotein</keyword>
<evidence type="ECO:0000256" key="7">
    <source>
        <dbReference type="PIRSR" id="PIRSR000138-2"/>
    </source>
</evidence>
<evidence type="ECO:0000313" key="10">
    <source>
        <dbReference type="Proteomes" id="UP000196320"/>
    </source>
</evidence>
<feature type="binding site" evidence="7">
    <location>
        <position position="168"/>
    </location>
    <ligand>
        <name>glyoxylate</name>
        <dbReference type="ChEBI" id="CHEBI:36655"/>
    </ligand>
</feature>
<dbReference type="PANTHER" id="PTHR10578:SF107">
    <property type="entry name" value="2-HYDROXYACID OXIDASE 1"/>
    <property type="match status" value="1"/>
</dbReference>
<dbReference type="PANTHER" id="PTHR10578">
    <property type="entry name" value="S -2-HYDROXY-ACID OXIDASE-RELATED"/>
    <property type="match status" value="1"/>
</dbReference>
<evidence type="ECO:0000256" key="2">
    <source>
        <dbReference type="ARBA" id="ARBA00022630"/>
    </source>
</evidence>
<dbReference type="RefSeq" id="WP_256971541.1">
    <property type="nucleotide sequence ID" value="NZ_FUKO01000019.1"/>
</dbReference>
<feature type="binding site" evidence="7">
    <location>
        <position position="311"/>
    </location>
    <ligand>
        <name>glyoxylate</name>
        <dbReference type="ChEBI" id="CHEBI:36655"/>
    </ligand>
</feature>
<dbReference type="FunFam" id="3.20.20.70:FF:000029">
    <property type="entry name" value="L-lactate dehydrogenase"/>
    <property type="match status" value="1"/>
</dbReference>
<comment type="cofactor">
    <cofactor evidence="1">
        <name>FMN</name>
        <dbReference type="ChEBI" id="CHEBI:58210"/>
    </cofactor>
</comment>
<evidence type="ECO:0000256" key="1">
    <source>
        <dbReference type="ARBA" id="ARBA00001917"/>
    </source>
</evidence>
<dbReference type="InterPro" id="IPR008259">
    <property type="entry name" value="FMN_hydac_DH_AS"/>
</dbReference>
<dbReference type="InterPro" id="IPR037396">
    <property type="entry name" value="FMN_HAD"/>
</dbReference>
<feature type="binding site" evidence="7">
    <location>
        <position position="144"/>
    </location>
    <ligand>
        <name>FMN</name>
        <dbReference type="ChEBI" id="CHEBI:58210"/>
    </ligand>
</feature>
<dbReference type="InterPro" id="IPR012133">
    <property type="entry name" value="Alpha-hydoxy_acid_DH_FMN"/>
</dbReference>
<gene>
    <name evidence="9" type="ORF">FM104_06150</name>
</gene>
<feature type="binding site" evidence="7">
    <location>
        <position position="166"/>
    </location>
    <ligand>
        <name>FMN</name>
        <dbReference type="ChEBI" id="CHEBI:58210"/>
    </ligand>
</feature>
<keyword evidence="10" id="KW-1185">Reference proteome</keyword>
<protein>
    <submittedName>
        <fullName evidence="9">L-lactate dehydrogenase</fullName>
        <ecNumber evidence="9">1.1.2.3</ecNumber>
    </submittedName>
</protein>
<evidence type="ECO:0000256" key="6">
    <source>
        <dbReference type="PIRSR" id="PIRSR000138-1"/>
    </source>
</evidence>
<dbReference type="PIRSF" id="PIRSF000138">
    <property type="entry name" value="Al-hdrx_acd_dh"/>
    <property type="match status" value="1"/>
</dbReference>
<evidence type="ECO:0000256" key="3">
    <source>
        <dbReference type="ARBA" id="ARBA00022643"/>
    </source>
</evidence>
<proteinExistence type="inferred from homology"/>
<evidence type="ECO:0000259" key="8">
    <source>
        <dbReference type="PROSITE" id="PS51349"/>
    </source>
</evidence>
<feature type="binding site" evidence="7">
    <location>
        <position position="203"/>
    </location>
    <ligand>
        <name>glyoxylate</name>
        <dbReference type="ChEBI" id="CHEBI:36655"/>
    </ligand>
</feature>
<evidence type="ECO:0000313" key="9">
    <source>
        <dbReference type="EMBL" id="SJN28651.1"/>
    </source>
</evidence>
<keyword evidence="3 7" id="KW-0288">FMN</keyword>
<dbReference type="PROSITE" id="PS51349">
    <property type="entry name" value="FMN_HYDROXY_ACID_DH_2"/>
    <property type="match status" value="1"/>
</dbReference>